<keyword evidence="2" id="KW-1185">Reference proteome</keyword>
<reference evidence="1" key="1">
    <citation type="submission" date="2023-04" db="EMBL/GenBank/DDBJ databases">
        <title>Draft Genome sequencing of Naganishia species isolated from polar environments using Oxford Nanopore Technology.</title>
        <authorList>
            <person name="Leo P."/>
            <person name="Venkateswaran K."/>
        </authorList>
    </citation>
    <scope>NUCLEOTIDE SEQUENCE</scope>
    <source>
        <strain evidence="1">MNA-CCFEE 5425</strain>
    </source>
</reference>
<proteinExistence type="predicted"/>
<sequence>MPFFSTSKAAENPGTSVPVEQNTPSSLPPPPTAPAYQPRQVLNVPSGNSEINSEPGVMPAEERRTGDMKRDMVEAVKHFRSP</sequence>
<name>A0ACC2X138_9TREE</name>
<comment type="caution">
    <text evidence="1">The sequence shown here is derived from an EMBL/GenBank/DDBJ whole genome shotgun (WGS) entry which is preliminary data.</text>
</comment>
<dbReference type="Proteomes" id="UP001243375">
    <property type="component" value="Unassembled WGS sequence"/>
</dbReference>
<protein>
    <submittedName>
        <fullName evidence="1">Uncharacterized protein</fullName>
    </submittedName>
</protein>
<gene>
    <name evidence="1" type="ORF">QFC22_004442</name>
</gene>
<organism evidence="1 2">
    <name type="scientific">Naganishia vaughanmartiniae</name>
    <dbReference type="NCBI Taxonomy" id="1424756"/>
    <lineage>
        <taxon>Eukaryota</taxon>
        <taxon>Fungi</taxon>
        <taxon>Dikarya</taxon>
        <taxon>Basidiomycota</taxon>
        <taxon>Agaricomycotina</taxon>
        <taxon>Tremellomycetes</taxon>
        <taxon>Filobasidiales</taxon>
        <taxon>Filobasidiaceae</taxon>
        <taxon>Naganishia</taxon>
    </lineage>
</organism>
<evidence type="ECO:0000313" key="2">
    <source>
        <dbReference type="Proteomes" id="UP001243375"/>
    </source>
</evidence>
<accession>A0ACC2X138</accession>
<dbReference type="EMBL" id="JASBWU010000012">
    <property type="protein sequence ID" value="KAJ9117592.1"/>
    <property type="molecule type" value="Genomic_DNA"/>
</dbReference>
<evidence type="ECO:0000313" key="1">
    <source>
        <dbReference type="EMBL" id="KAJ9117592.1"/>
    </source>
</evidence>